<accession>A0AAW0BAI6</accession>
<comment type="caution">
    <text evidence="2">The sequence shown here is derived from an EMBL/GenBank/DDBJ whole genome shotgun (WGS) entry which is preliminary data.</text>
</comment>
<keyword evidence="3" id="KW-1185">Reference proteome</keyword>
<feature type="compositionally biased region" description="Low complexity" evidence="1">
    <location>
        <begin position="36"/>
        <end position="45"/>
    </location>
</feature>
<name>A0AAW0BAI6_9AGAR</name>
<dbReference type="EMBL" id="JAWWNJ010000037">
    <property type="protein sequence ID" value="KAK7022522.1"/>
    <property type="molecule type" value="Genomic_DNA"/>
</dbReference>
<feature type="region of interest" description="Disordered" evidence="1">
    <location>
        <begin position="106"/>
        <end position="128"/>
    </location>
</feature>
<organism evidence="2 3">
    <name type="scientific">Favolaschia claudopus</name>
    <dbReference type="NCBI Taxonomy" id="2862362"/>
    <lineage>
        <taxon>Eukaryota</taxon>
        <taxon>Fungi</taxon>
        <taxon>Dikarya</taxon>
        <taxon>Basidiomycota</taxon>
        <taxon>Agaricomycotina</taxon>
        <taxon>Agaricomycetes</taxon>
        <taxon>Agaricomycetidae</taxon>
        <taxon>Agaricales</taxon>
        <taxon>Marasmiineae</taxon>
        <taxon>Mycenaceae</taxon>
        <taxon>Favolaschia</taxon>
    </lineage>
</organism>
<evidence type="ECO:0000313" key="3">
    <source>
        <dbReference type="Proteomes" id="UP001362999"/>
    </source>
</evidence>
<dbReference type="Proteomes" id="UP001362999">
    <property type="component" value="Unassembled WGS sequence"/>
</dbReference>
<feature type="region of interest" description="Disordered" evidence="1">
    <location>
        <begin position="1"/>
        <end position="94"/>
    </location>
</feature>
<reference evidence="2 3" key="1">
    <citation type="journal article" date="2024" name="J Genomics">
        <title>Draft genome sequencing and assembly of Favolaschia claudopus CIRM-BRFM 2984 isolated from oak limbs.</title>
        <authorList>
            <person name="Navarro D."/>
            <person name="Drula E."/>
            <person name="Chaduli D."/>
            <person name="Cazenave R."/>
            <person name="Ahrendt S."/>
            <person name="Wang J."/>
            <person name="Lipzen A."/>
            <person name="Daum C."/>
            <person name="Barry K."/>
            <person name="Grigoriev I.V."/>
            <person name="Favel A."/>
            <person name="Rosso M.N."/>
            <person name="Martin F."/>
        </authorList>
    </citation>
    <scope>NUCLEOTIDE SEQUENCE [LARGE SCALE GENOMIC DNA]</scope>
    <source>
        <strain evidence="2 3">CIRM-BRFM 2984</strain>
    </source>
</reference>
<dbReference type="AlphaFoldDB" id="A0AAW0BAI6"/>
<evidence type="ECO:0000313" key="2">
    <source>
        <dbReference type="EMBL" id="KAK7022522.1"/>
    </source>
</evidence>
<evidence type="ECO:0000256" key="1">
    <source>
        <dbReference type="SAM" id="MobiDB-lite"/>
    </source>
</evidence>
<gene>
    <name evidence="2" type="ORF">R3P38DRAFT_3271252</name>
</gene>
<protein>
    <submittedName>
        <fullName evidence="2">Uncharacterized protein</fullName>
    </submittedName>
</protein>
<proteinExistence type="predicted"/>
<sequence>MALASSSSKYPVECAQTPSLSKLCPATRLPPPPASRPSASSASSTNILRKRGYPLIERASRSFTTAESNARSGGSDNDNDNDREESQSLPSPVTCHIVRGDLVLYGAEGAEGDEDKKAAPAALDDDGI</sequence>